<accession>A0A6N9TM98</accession>
<evidence type="ECO:0000313" key="3">
    <source>
        <dbReference type="Proteomes" id="UP000469346"/>
    </source>
</evidence>
<dbReference type="AlphaFoldDB" id="A0A6N9TM98"/>
<evidence type="ECO:0000313" key="2">
    <source>
        <dbReference type="EMBL" id="NDY42411.1"/>
    </source>
</evidence>
<dbReference type="Proteomes" id="UP000469346">
    <property type="component" value="Unassembled WGS sequence"/>
</dbReference>
<gene>
    <name evidence="2" type="ORF">G3N55_06090</name>
</gene>
<evidence type="ECO:0000256" key="1">
    <source>
        <dbReference type="SAM" id="SignalP"/>
    </source>
</evidence>
<keyword evidence="1" id="KW-0732">Signal</keyword>
<sequence length="172" mass="18184">MEPKRLTGCAALVLALGLAAVPPAARAGGAAVPALEKRAPFPKRLAALPDLAVTDIHLDPKCRVIVTVKNLGPGSIPDAAYLRSGAVGLQLYRNGRPWGGIDLQGFDPGRQLQRPGGSLTRRGLGIMPEQVVRPGRTVTIRAWTDAGNQIKEADEGNNILGRSLSCGAHRYR</sequence>
<feature type="chain" id="PRO_5026950659" description="CARDB domain-containing protein" evidence="1">
    <location>
        <begin position="28"/>
        <end position="172"/>
    </location>
</feature>
<protein>
    <recommendedName>
        <fullName evidence="4">CARDB domain-containing protein</fullName>
    </recommendedName>
</protein>
<proteinExistence type="predicted"/>
<organism evidence="2 3">
    <name type="scientific">Dissulfurirhabdus thermomarina</name>
    <dbReference type="NCBI Taxonomy" id="1765737"/>
    <lineage>
        <taxon>Bacteria</taxon>
        <taxon>Deltaproteobacteria</taxon>
        <taxon>Dissulfurirhabdaceae</taxon>
        <taxon>Dissulfurirhabdus</taxon>
    </lineage>
</organism>
<feature type="signal peptide" evidence="1">
    <location>
        <begin position="1"/>
        <end position="27"/>
    </location>
</feature>
<dbReference type="InterPro" id="IPR013783">
    <property type="entry name" value="Ig-like_fold"/>
</dbReference>
<reference evidence="2 3" key="1">
    <citation type="submission" date="2020-02" db="EMBL/GenBank/DDBJ databases">
        <title>Comparative genomics of sulfur disproportionating microorganisms.</title>
        <authorList>
            <person name="Ward L.M."/>
            <person name="Bertran E."/>
            <person name="Johnston D.T."/>
        </authorList>
    </citation>
    <scope>NUCLEOTIDE SEQUENCE [LARGE SCALE GENOMIC DNA]</scope>
    <source>
        <strain evidence="2 3">DSM 100025</strain>
    </source>
</reference>
<comment type="caution">
    <text evidence="2">The sequence shown here is derived from an EMBL/GenBank/DDBJ whole genome shotgun (WGS) entry which is preliminary data.</text>
</comment>
<dbReference type="RefSeq" id="WP_163298551.1">
    <property type="nucleotide sequence ID" value="NZ_JAAGRR010000054.1"/>
</dbReference>
<evidence type="ECO:0008006" key="4">
    <source>
        <dbReference type="Google" id="ProtNLM"/>
    </source>
</evidence>
<name>A0A6N9TM98_DISTH</name>
<keyword evidence="3" id="KW-1185">Reference proteome</keyword>
<dbReference type="Gene3D" id="2.60.40.10">
    <property type="entry name" value="Immunoglobulins"/>
    <property type="match status" value="1"/>
</dbReference>
<dbReference type="EMBL" id="JAAGRR010000054">
    <property type="protein sequence ID" value="NDY42411.1"/>
    <property type="molecule type" value="Genomic_DNA"/>
</dbReference>